<evidence type="ECO:0000256" key="2">
    <source>
        <dbReference type="ARBA" id="ARBA00023043"/>
    </source>
</evidence>
<keyword evidence="2 3" id="KW-0040">ANK repeat</keyword>
<feature type="repeat" description="ANK" evidence="3">
    <location>
        <begin position="384"/>
        <end position="416"/>
    </location>
</feature>
<evidence type="ECO:0000313" key="5">
    <source>
        <dbReference type="EMBL" id="KAK7499661.1"/>
    </source>
</evidence>
<dbReference type="Pfam" id="PF12796">
    <property type="entry name" value="Ank_2"/>
    <property type="match status" value="2"/>
</dbReference>
<gene>
    <name evidence="5" type="ORF">BaRGS_00009002</name>
</gene>
<comment type="caution">
    <text evidence="5">The sequence shown here is derived from an EMBL/GenBank/DDBJ whole genome shotgun (WGS) entry which is preliminary data.</text>
</comment>
<dbReference type="EMBL" id="JACVVK020000042">
    <property type="protein sequence ID" value="KAK7499661.1"/>
    <property type="molecule type" value="Genomic_DNA"/>
</dbReference>
<keyword evidence="1" id="KW-0677">Repeat</keyword>
<organism evidence="5 6">
    <name type="scientific">Batillaria attramentaria</name>
    <dbReference type="NCBI Taxonomy" id="370345"/>
    <lineage>
        <taxon>Eukaryota</taxon>
        <taxon>Metazoa</taxon>
        <taxon>Spiralia</taxon>
        <taxon>Lophotrochozoa</taxon>
        <taxon>Mollusca</taxon>
        <taxon>Gastropoda</taxon>
        <taxon>Caenogastropoda</taxon>
        <taxon>Sorbeoconcha</taxon>
        <taxon>Cerithioidea</taxon>
        <taxon>Batillariidae</taxon>
        <taxon>Batillaria</taxon>
    </lineage>
</organism>
<reference evidence="5 6" key="1">
    <citation type="journal article" date="2023" name="Sci. Data">
        <title>Genome assembly of the Korean intertidal mud-creeper Batillaria attramentaria.</title>
        <authorList>
            <person name="Patra A.K."/>
            <person name="Ho P.T."/>
            <person name="Jun S."/>
            <person name="Lee S.J."/>
            <person name="Kim Y."/>
            <person name="Won Y.J."/>
        </authorList>
    </citation>
    <scope>NUCLEOTIDE SEQUENCE [LARGE SCALE GENOMIC DNA]</scope>
    <source>
        <strain evidence="5">Wonlab-2016</strain>
    </source>
</reference>
<evidence type="ECO:0000256" key="1">
    <source>
        <dbReference type="ARBA" id="ARBA00022737"/>
    </source>
</evidence>
<accession>A0ABD0LJH3</accession>
<dbReference type="SUPFAM" id="SSF48403">
    <property type="entry name" value="Ankyrin repeat"/>
    <property type="match status" value="1"/>
</dbReference>
<dbReference type="AlphaFoldDB" id="A0ABD0LJH3"/>
<dbReference type="InterPro" id="IPR036770">
    <property type="entry name" value="Ankyrin_rpt-contain_sf"/>
</dbReference>
<name>A0ABD0LJH3_9CAEN</name>
<dbReference type="PROSITE" id="PS50297">
    <property type="entry name" value="ANK_REP_REGION"/>
    <property type="match status" value="2"/>
</dbReference>
<feature type="region of interest" description="Disordered" evidence="4">
    <location>
        <begin position="661"/>
        <end position="688"/>
    </location>
</feature>
<protein>
    <recommendedName>
        <fullName evidence="7">Ankyrin repeat protein</fullName>
    </recommendedName>
</protein>
<dbReference type="SMART" id="SM00248">
    <property type="entry name" value="ANK"/>
    <property type="match status" value="9"/>
</dbReference>
<proteinExistence type="predicted"/>
<feature type="repeat" description="ANK" evidence="3">
    <location>
        <begin position="281"/>
        <end position="313"/>
    </location>
</feature>
<dbReference type="Proteomes" id="UP001519460">
    <property type="component" value="Unassembled WGS sequence"/>
</dbReference>
<evidence type="ECO:0008006" key="7">
    <source>
        <dbReference type="Google" id="ProtNLM"/>
    </source>
</evidence>
<keyword evidence="6" id="KW-1185">Reference proteome</keyword>
<sequence>MDMRTGKKRHPRKAGRSFCPKKAVALKQHARFEFREGNRSNKPFSVPPWEEYETEPFFPVCDFLGCLITLELLQIETSRLEKDLIKACVQACANRSWAELFLSGHFSRARDYLLHVALQIAVDTSNWSLFHAVSKDITDKGFLVCAYMRGIKRKHTGWTLAGIAKHLYNTSDGQKAMELCLRDMISCQNWAAVCELLWSASSGLPKDARDLAVDCALQHEQWDVVRLAIYKGVSIGCLGRALAAALKSGSHCDVAMECLERVDVRQVCVQMDLDLNRVFDNGRTVLHLAAEASAWEVVKSLVHHGAVADIGDHEGTTVLHHAVWGKLWSIVTILTACCRDLANVVSTFGPKSESPFHIMCKEGKKDLVLICIERGVELDHLDSKGCTAMYLAALRSRWKIVDLLLERGADPDVETRNGRSVLHEAAASKKWELVDKIIKRSKRAAKLASCPMYQADGATVLHVLSEAGQVDLLHTLLLMNADPLVQNHVGETLLTTAMYARKGRENLIRVLIQSGMTTHQAVLSDSVLRQSSVTFQEWLEVSPMALAVWSGMLRTVKVLYASGASLNRELHLLLHNPTMRARLARRGFTDITAFLVEANSQPRCLSDLCTLRISHLTGCHPDCGNRLKLAGLPKPLCDLVMMDHLVSSEFASECGVEPRRAETPWPRRELSSDSDSDDDSQGRRNRGGRGGRGFCFLWSRGLRPQSLSTFRAPEIYRDVPSVCCSLARYSDTFRYMSKPCSCNVTV</sequence>
<dbReference type="InterPro" id="IPR002110">
    <property type="entry name" value="Ankyrin_rpt"/>
</dbReference>
<evidence type="ECO:0000313" key="6">
    <source>
        <dbReference type="Proteomes" id="UP001519460"/>
    </source>
</evidence>
<evidence type="ECO:0000256" key="4">
    <source>
        <dbReference type="SAM" id="MobiDB-lite"/>
    </source>
</evidence>
<evidence type="ECO:0000256" key="3">
    <source>
        <dbReference type="PROSITE-ProRule" id="PRU00023"/>
    </source>
</evidence>
<feature type="compositionally biased region" description="Basic and acidic residues" evidence="4">
    <location>
        <begin position="661"/>
        <end position="671"/>
    </location>
</feature>
<dbReference type="Gene3D" id="1.25.40.20">
    <property type="entry name" value="Ankyrin repeat-containing domain"/>
    <property type="match status" value="2"/>
</dbReference>
<dbReference type="PRINTS" id="PR01415">
    <property type="entry name" value="ANKYRIN"/>
</dbReference>
<dbReference type="PANTHER" id="PTHR24198">
    <property type="entry name" value="ANKYRIN REPEAT AND PROTEIN KINASE DOMAIN-CONTAINING PROTEIN"/>
    <property type="match status" value="1"/>
</dbReference>
<feature type="repeat" description="ANK" evidence="3">
    <location>
        <begin position="456"/>
        <end position="488"/>
    </location>
</feature>
<dbReference type="PANTHER" id="PTHR24198:SF165">
    <property type="entry name" value="ANKYRIN REPEAT-CONTAINING PROTEIN-RELATED"/>
    <property type="match status" value="1"/>
</dbReference>
<dbReference type="PROSITE" id="PS50088">
    <property type="entry name" value="ANK_REPEAT"/>
    <property type="match status" value="3"/>
</dbReference>